<gene>
    <name evidence="1" type="ORF">P691DRAFT_800578</name>
</gene>
<protein>
    <submittedName>
        <fullName evidence="1">Uncharacterized protein</fullName>
    </submittedName>
</protein>
<proteinExistence type="predicted"/>
<keyword evidence="2" id="KW-1185">Reference proteome</keyword>
<evidence type="ECO:0000313" key="2">
    <source>
        <dbReference type="Proteomes" id="UP000807342"/>
    </source>
</evidence>
<sequence>MVKQISQHLSRWGRIRSTEGEPLSLRLTWAEQDRHVRRKTWNAQEIVTGYTTRAQGEHNKYHINYTSRKPKVRISEEQLSLPRTVYYGQGGPHYSSVQPQLYQNLQHSLMSFHPHSSIEAGWERWLVFPRRLLPDTSPGSVSVGYVVQAPIQD</sequence>
<accession>A0A9P5XCP2</accession>
<reference evidence="1" key="1">
    <citation type="submission" date="2020-11" db="EMBL/GenBank/DDBJ databases">
        <authorList>
            <consortium name="DOE Joint Genome Institute"/>
            <person name="Ahrendt S."/>
            <person name="Riley R."/>
            <person name="Andreopoulos W."/>
            <person name="Labutti K."/>
            <person name="Pangilinan J."/>
            <person name="Ruiz-Duenas F.J."/>
            <person name="Barrasa J.M."/>
            <person name="Sanchez-Garcia M."/>
            <person name="Camarero S."/>
            <person name="Miyauchi S."/>
            <person name="Serrano A."/>
            <person name="Linde D."/>
            <person name="Babiker R."/>
            <person name="Drula E."/>
            <person name="Ayuso-Fernandez I."/>
            <person name="Pacheco R."/>
            <person name="Padilla G."/>
            <person name="Ferreira P."/>
            <person name="Barriuso J."/>
            <person name="Kellner H."/>
            <person name="Castanera R."/>
            <person name="Alfaro M."/>
            <person name="Ramirez L."/>
            <person name="Pisabarro A.G."/>
            <person name="Kuo A."/>
            <person name="Tritt A."/>
            <person name="Lipzen A."/>
            <person name="He G."/>
            <person name="Yan M."/>
            <person name="Ng V."/>
            <person name="Cullen D."/>
            <person name="Martin F."/>
            <person name="Rosso M.-N."/>
            <person name="Henrissat B."/>
            <person name="Hibbett D."/>
            <person name="Martinez A.T."/>
            <person name="Grigoriev I.V."/>
        </authorList>
    </citation>
    <scope>NUCLEOTIDE SEQUENCE</scope>
    <source>
        <strain evidence="1">MF-IS2</strain>
    </source>
</reference>
<comment type="caution">
    <text evidence="1">The sequence shown here is derived from an EMBL/GenBank/DDBJ whole genome shotgun (WGS) entry which is preliminary data.</text>
</comment>
<organism evidence="1 2">
    <name type="scientific">Macrolepiota fuliginosa MF-IS2</name>
    <dbReference type="NCBI Taxonomy" id="1400762"/>
    <lineage>
        <taxon>Eukaryota</taxon>
        <taxon>Fungi</taxon>
        <taxon>Dikarya</taxon>
        <taxon>Basidiomycota</taxon>
        <taxon>Agaricomycotina</taxon>
        <taxon>Agaricomycetes</taxon>
        <taxon>Agaricomycetidae</taxon>
        <taxon>Agaricales</taxon>
        <taxon>Agaricineae</taxon>
        <taxon>Agaricaceae</taxon>
        <taxon>Macrolepiota</taxon>
    </lineage>
</organism>
<dbReference type="EMBL" id="MU151157">
    <property type="protein sequence ID" value="KAF9448558.1"/>
    <property type="molecule type" value="Genomic_DNA"/>
</dbReference>
<name>A0A9P5XCP2_9AGAR</name>
<evidence type="ECO:0000313" key="1">
    <source>
        <dbReference type="EMBL" id="KAF9448558.1"/>
    </source>
</evidence>
<dbReference type="AlphaFoldDB" id="A0A9P5XCP2"/>
<dbReference type="Proteomes" id="UP000807342">
    <property type="component" value="Unassembled WGS sequence"/>
</dbReference>